<dbReference type="Proteomes" id="UP000244956">
    <property type="component" value="Unassembled WGS sequence"/>
</dbReference>
<keyword evidence="3" id="KW-1185">Reference proteome</keyword>
<feature type="transmembrane region" description="Helical" evidence="1">
    <location>
        <begin position="182"/>
        <end position="201"/>
    </location>
</feature>
<sequence length="236" mass="27498">MEKLTQKIPLITTVLIISGFIDKYSFYSHFGINISSFLTPGELILSFVPILAPVLWAVIILFLLSFQLNARSQKLQKEDPFYAKKNLTFWGPFKDLYLWAKNNFKSTDGKLKTLYYFVIQSLSRLFILAFFLLASYIYLSAFLNRSGYPYDDKIFLNIIIFIWLLIISGLLVDFFKKQNLKFSYNGLVILGILGLWGMIYITNSFKAFKILDNKPFYHVEIELNNKKSKQIKILSL</sequence>
<feature type="transmembrane region" description="Helical" evidence="1">
    <location>
        <begin position="43"/>
        <end position="66"/>
    </location>
</feature>
<dbReference type="EMBL" id="QEWP01000002">
    <property type="protein sequence ID" value="PWE00625.1"/>
    <property type="molecule type" value="Genomic_DNA"/>
</dbReference>
<evidence type="ECO:0000256" key="1">
    <source>
        <dbReference type="SAM" id="Phobius"/>
    </source>
</evidence>
<gene>
    <name evidence="2" type="ORF">DDZ16_03235</name>
</gene>
<dbReference type="AlphaFoldDB" id="A0A2U2BC24"/>
<proteinExistence type="predicted"/>
<keyword evidence="1" id="KW-0812">Transmembrane</keyword>
<reference evidence="2 3" key="1">
    <citation type="submission" date="2018-05" db="EMBL/GenBank/DDBJ databases">
        <title>Marinilabilia rubrum sp. nov., isolated from saltern sediment.</title>
        <authorList>
            <person name="Zhang R."/>
        </authorList>
    </citation>
    <scope>NUCLEOTIDE SEQUENCE [LARGE SCALE GENOMIC DNA]</scope>
    <source>
        <strain evidence="2 3">WTE16</strain>
    </source>
</reference>
<accession>A0A2U2BC24</accession>
<keyword evidence="1" id="KW-0472">Membrane</keyword>
<feature type="transmembrane region" description="Helical" evidence="1">
    <location>
        <begin position="114"/>
        <end position="139"/>
    </location>
</feature>
<evidence type="ECO:0000313" key="2">
    <source>
        <dbReference type="EMBL" id="PWE00625.1"/>
    </source>
</evidence>
<keyword evidence="1" id="KW-1133">Transmembrane helix</keyword>
<name>A0A2U2BC24_9BACT</name>
<feature type="transmembrane region" description="Helical" evidence="1">
    <location>
        <begin position="154"/>
        <end position="175"/>
    </location>
</feature>
<dbReference type="RefSeq" id="WP_109262997.1">
    <property type="nucleotide sequence ID" value="NZ_QEWP01000002.1"/>
</dbReference>
<evidence type="ECO:0000313" key="3">
    <source>
        <dbReference type="Proteomes" id="UP000244956"/>
    </source>
</evidence>
<organism evidence="2 3">
    <name type="scientific">Marinilabilia rubra</name>
    <dbReference type="NCBI Taxonomy" id="2162893"/>
    <lineage>
        <taxon>Bacteria</taxon>
        <taxon>Pseudomonadati</taxon>
        <taxon>Bacteroidota</taxon>
        <taxon>Bacteroidia</taxon>
        <taxon>Marinilabiliales</taxon>
        <taxon>Marinilabiliaceae</taxon>
        <taxon>Marinilabilia</taxon>
    </lineage>
</organism>
<dbReference type="OrthoDB" id="1434147at2"/>
<comment type="caution">
    <text evidence="2">The sequence shown here is derived from an EMBL/GenBank/DDBJ whole genome shotgun (WGS) entry which is preliminary data.</text>
</comment>
<protein>
    <submittedName>
        <fullName evidence="2">Uncharacterized protein</fullName>
    </submittedName>
</protein>